<sequence>MRSGGDLDCETIDRPCRYSASTSNSPQYVAANGQATEASRIIPFQPSGNMSMPVLHPYNHPSPQQRLYHAEGREHDEAVLTLGSPSRSRSQDSSIGFEETLLKATTGDDSDRHLDGAPATLAHPHTQSLPHRAALASRLSLDTVQAEMERHKWEPDELVHRAALKIDIAAFVTLARDYDLLPPPSRDTGLSDVHKVIVDDGSTDIVKVDALFDERVSSRAQPVARDDVHGRVARDSIHRVPSGVTASSSSPHITRQSSSSGQLLRRLSRYEDARESEGCTSNISVHIDSNNHDVSITMQRVEDIERNENRTTTESPPSNGESEMSIPNDDESNPQEVEKDTEEHEDAEGDDGDNAECDDEDGDKEEDEHTDDKEQDEDEDEEDEIEHELTSSNRKDKTNKLTHNVVAKSSRYHQKNAHARRIQELMVDFLALPRTKPLQPVNFRDVIMSEPNGIRPTLDRQGYQRIVAGIFWTNKKGWERLFEGPAWHDTSNALQHARQSIKVASVSSVVDRLTCRAELIHSSRHTSTAQLFLHRLLAKIDIIKWAVDYAALDNSSKMPLLRQIFKAQHPHLFSDVSDKDPWHSAKPQFMQWQKHMANEITMYNRMLEMYTHFGSIILMDPVWSENALRSHSHSTVHSAMLQLSQHMAATIQFNGHSYHGLSPLQPAIEQSLLAITEILAGPFVAQYVYEFMDHMQESLIIDPWPGFDKHSMII</sequence>
<name>A0A165DUX1_9APHY</name>
<dbReference type="OrthoDB" id="3268555at2759"/>
<protein>
    <submittedName>
        <fullName evidence="2">Uncharacterized protein</fullName>
    </submittedName>
</protein>
<dbReference type="AlphaFoldDB" id="A0A165DUX1"/>
<feature type="compositionally biased region" description="Polar residues" evidence="1">
    <location>
        <begin position="312"/>
        <end position="322"/>
    </location>
</feature>
<proteinExistence type="predicted"/>
<feature type="compositionally biased region" description="Polar residues" evidence="1">
    <location>
        <begin position="244"/>
        <end position="254"/>
    </location>
</feature>
<feature type="compositionally biased region" description="Basic and acidic residues" evidence="1">
    <location>
        <begin position="268"/>
        <end position="277"/>
    </location>
</feature>
<feature type="compositionally biased region" description="Low complexity" evidence="1">
    <location>
        <begin position="255"/>
        <end position="265"/>
    </location>
</feature>
<feature type="region of interest" description="Disordered" evidence="1">
    <location>
        <begin position="222"/>
        <end position="401"/>
    </location>
</feature>
<accession>A0A165DUX1</accession>
<dbReference type="RefSeq" id="XP_040763414.1">
    <property type="nucleotide sequence ID" value="XM_040912652.1"/>
</dbReference>
<dbReference type="Proteomes" id="UP000076871">
    <property type="component" value="Unassembled WGS sequence"/>
</dbReference>
<evidence type="ECO:0000313" key="3">
    <source>
        <dbReference type="Proteomes" id="UP000076871"/>
    </source>
</evidence>
<reference evidence="2 3" key="1">
    <citation type="journal article" date="2016" name="Mol. Biol. Evol.">
        <title>Comparative Genomics of Early-Diverging Mushroom-Forming Fungi Provides Insights into the Origins of Lignocellulose Decay Capabilities.</title>
        <authorList>
            <person name="Nagy L.G."/>
            <person name="Riley R."/>
            <person name="Tritt A."/>
            <person name="Adam C."/>
            <person name="Daum C."/>
            <person name="Floudas D."/>
            <person name="Sun H."/>
            <person name="Yadav J.S."/>
            <person name="Pangilinan J."/>
            <person name="Larsson K.H."/>
            <person name="Matsuura K."/>
            <person name="Barry K."/>
            <person name="Labutti K."/>
            <person name="Kuo R."/>
            <person name="Ohm R.A."/>
            <person name="Bhattacharya S.S."/>
            <person name="Shirouzu T."/>
            <person name="Yoshinaga Y."/>
            <person name="Martin F.M."/>
            <person name="Grigoriev I.V."/>
            <person name="Hibbett D.S."/>
        </authorList>
    </citation>
    <scope>NUCLEOTIDE SEQUENCE [LARGE SCALE GENOMIC DNA]</scope>
    <source>
        <strain evidence="2 3">93-53</strain>
    </source>
</reference>
<feature type="compositionally biased region" description="Basic and acidic residues" evidence="1">
    <location>
        <begin position="387"/>
        <end position="399"/>
    </location>
</feature>
<dbReference type="InParanoid" id="A0A165DUX1"/>
<feature type="region of interest" description="Disordered" evidence="1">
    <location>
        <begin position="106"/>
        <end position="130"/>
    </location>
</feature>
<feature type="compositionally biased region" description="Acidic residues" evidence="1">
    <location>
        <begin position="343"/>
        <end position="386"/>
    </location>
</feature>
<evidence type="ECO:0000256" key="1">
    <source>
        <dbReference type="SAM" id="MobiDB-lite"/>
    </source>
</evidence>
<feature type="compositionally biased region" description="Basic and acidic residues" evidence="1">
    <location>
        <begin position="224"/>
        <end position="238"/>
    </location>
</feature>
<organism evidence="2 3">
    <name type="scientific">Laetiporus sulphureus 93-53</name>
    <dbReference type="NCBI Taxonomy" id="1314785"/>
    <lineage>
        <taxon>Eukaryota</taxon>
        <taxon>Fungi</taxon>
        <taxon>Dikarya</taxon>
        <taxon>Basidiomycota</taxon>
        <taxon>Agaricomycotina</taxon>
        <taxon>Agaricomycetes</taxon>
        <taxon>Polyporales</taxon>
        <taxon>Laetiporus</taxon>
    </lineage>
</organism>
<evidence type="ECO:0000313" key="2">
    <source>
        <dbReference type="EMBL" id="KZT05674.1"/>
    </source>
</evidence>
<feature type="compositionally biased region" description="Basic and acidic residues" evidence="1">
    <location>
        <begin position="300"/>
        <end position="311"/>
    </location>
</feature>
<dbReference type="GeneID" id="63829680"/>
<keyword evidence="3" id="KW-1185">Reference proteome</keyword>
<feature type="compositionally biased region" description="Polar residues" evidence="1">
    <location>
        <begin position="278"/>
        <end position="298"/>
    </location>
</feature>
<gene>
    <name evidence="2" type="ORF">LAESUDRAFT_759918</name>
</gene>
<dbReference type="EMBL" id="KV427628">
    <property type="protein sequence ID" value="KZT05674.1"/>
    <property type="molecule type" value="Genomic_DNA"/>
</dbReference>